<organism evidence="1 2">
    <name type="scientific">Araneus ventricosus</name>
    <name type="common">Orbweaver spider</name>
    <name type="synonym">Epeira ventricosa</name>
    <dbReference type="NCBI Taxonomy" id="182803"/>
    <lineage>
        <taxon>Eukaryota</taxon>
        <taxon>Metazoa</taxon>
        <taxon>Ecdysozoa</taxon>
        <taxon>Arthropoda</taxon>
        <taxon>Chelicerata</taxon>
        <taxon>Arachnida</taxon>
        <taxon>Araneae</taxon>
        <taxon>Araneomorphae</taxon>
        <taxon>Entelegynae</taxon>
        <taxon>Araneoidea</taxon>
        <taxon>Araneidae</taxon>
        <taxon>Araneus</taxon>
    </lineage>
</organism>
<dbReference type="AlphaFoldDB" id="A0A4Y2CQY8"/>
<keyword evidence="2" id="KW-1185">Reference proteome</keyword>
<dbReference type="Proteomes" id="UP000499080">
    <property type="component" value="Unassembled WGS sequence"/>
</dbReference>
<accession>A0A4Y2CQY8</accession>
<evidence type="ECO:0000313" key="1">
    <source>
        <dbReference type="EMBL" id="GBM06871.1"/>
    </source>
</evidence>
<sequence length="67" mass="7677">MSRCIQPQSAEALNQLALAPAVPPEEGDLLIKTEFRETYPEDILLPGSKRKCLETTRFLFRVHHIRT</sequence>
<gene>
    <name evidence="1" type="ORF">AVEN_147816_1</name>
</gene>
<evidence type="ECO:0000313" key="2">
    <source>
        <dbReference type="Proteomes" id="UP000499080"/>
    </source>
</evidence>
<dbReference type="EMBL" id="BGPR01000235">
    <property type="protein sequence ID" value="GBM06871.1"/>
    <property type="molecule type" value="Genomic_DNA"/>
</dbReference>
<reference evidence="1 2" key="1">
    <citation type="journal article" date="2019" name="Sci. Rep.">
        <title>Orb-weaving spider Araneus ventricosus genome elucidates the spidroin gene catalogue.</title>
        <authorList>
            <person name="Kono N."/>
            <person name="Nakamura H."/>
            <person name="Ohtoshi R."/>
            <person name="Moran D.A.P."/>
            <person name="Shinohara A."/>
            <person name="Yoshida Y."/>
            <person name="Fujiwara M."/>
            <person name="Mori M."/>
            <person name="Tomita M."/>
            <person name="Arakawa K."/>
        </authorList>
    </citation>
    <scope>NUCLEOTIDE SEQUENCE [LARGE SCALE GENOMIC DNA]</scope>
</reference>
<name>A0A4Y2CQY8_ARAVE</name>
<proteinExistence type="predicted"/>
<comment type="caution">
    <text evidence="1">The sequence shown here is derived from an EMBL/GenBank/DDBJ whole genome shotgun (WGS) entry which is preliminary data.</text>
</comment>
<protein>
    <submittedName>
        <fullName evidence="1">Uncharacterized protein</fullName>
    </submittedName>
</protein>